<evidence type="ECO:0000313" key="6">
    <source>
        <dbReference type="Proteomes" id="UP001141806"/>
    </source>
</evidence>
<gene>
    <name evidence="5" type="ORF">NE237_030387</name>
</gene>
<keyword evidence="2" id="KW-0479">Metal-binding</keyword>
<dbReference type="OrthoDB" id="1932717at2759"/>
<comment type="caution">
    <text evidence="5">The sequence shown here is derived from an EMBL/GenBank/DDBJ whole genome shotgun (WGS) entry which is preliminary data.</text>
</comment>
<dbReference type="InterPro" id="IPR007650">
    <property type="entry name" value="Zf-FLZ_dom"/>
</dbReference>
<dbReference type="InterPro" id="IPR044604">
    <property type="entry name" value="FLZ12/13/14"/>
</dbReference>
<organism evidence="5 6">
    <name type="scientific">Protea cynaroides</name>
    <dbReference type="NCBI Taxonomy" id="273540"/>
    <lineage>
        <taxon>Eukaryota</taxon>
        <taxon>Viridiplantae</taxon>
        <taxon>Streptophyta</taxon>
        <taxon>Embryophyta</taxon>
        <taxon>Tracheophyta</taxon>
        <taxon>Spermatophyta</taxon>
        <taxon>Magnoliopsida</taxon>
        <taxon>Proteales</taxon>
        <taxon>Proteaceae</taxon>
        <taxon>Protea</taxon>
    </lineage>
</organism>
<keyword evidence="6" id="KW-1185">Reference proteome</keyword>
<evidence type="ECO:0000259" key="4">
    <source>
        <dbReference type="PROSITE" id="PS51795"/>
    </source>
</evidence>
<evidence type="ECO:0000313" key="5">
    <source>
        <dbReference type="EMBL" id="KAJ4953555.1"/>
    </source>
</evidence>
<dbReference type="Proteomes" id="UP001141806">
    <property type="component" value="Unassembled WGS sequence"/>
</dbReference>
<accession>A0A9Q0JWX5</accession>
<proteinExistence type="inferred from homology"/>
<evidence type="ECO:0000256" key="3">
    <source>
        <dbReference type="PROSITE-ProRule" id="PRU01131"/>
    </source>
</evidence>
<dbReference type="PROSITE" id="PS51795">
    <property type="entry name" value="ZF_FLZ"/>
    <property type="match status" value="1"/>
</dbReference>
<dbReference type="EMBL" id="JAMYWD010000012">
    <property type="protein sequence ID" value="KAJ4953555.1"/>
    <property type="molecule type" value="Genomic_DNA"/>
</dbReference>
<dbReference type="Pfam" id="PF04570">
    <property type="entry name" value="zf-FLZ"/>
    <property type="match status" value="1"/>
</dbReference>
<protein>
    <recommendedName>
        <fullName evidence="4">FLZ-type domain-containing protein</fullName>
    </recommendedName>
</protein>
<feature type="zinc finger region" description="FLZ-type" evidence="3">
    <location>
        <begin position="132"/>
        <end position="175"/>
    </location>
</feature>
<comment type="similarity">
    <text evidence="1">Belongs to the FLZ family.</text>
</comment>
<feature type="domain" description="FLZ-type" evidence="4">
    <location>
        <begin position="132"/>
        <end position="175"/>
    </location>
</feature>
<dbReference type="PANTHER" id="PTHR47208">
    <property type="entry name" value="OS02G0174800 PROTEIN"/>
    <property type="match status" value="1"/>
</dbReference>
<dbReference type="GO" id="GO:0046872">
    <property type="term" value="F:metal ion binding"/>
    <property type="evidence" value="ECO:0007669"/>
    <property type="project" value="UniProtKB-KW"/>
</dbReference>
<evidence type="ECO:0000256" key="2">
    <source>
        <dbReference type="ARBA" id="ARBA00022723"/>
    </source>
</evidence>
<name>A0A9Q0JWX5_9MAGN</name>
<evidence type="ECO:0000256" key="1">
    <source>
        <dbReference type="ARBA" id="ARBA00009374"/>
    </source>
</evidence>
<reference evidence="5" key="1">
    <citation type="journal article" date="2023" name="Plant J.">
        <title>The genome of the king protea, Protea cynaroides.</title>
        <authorList>
            <person name="Chang J."/>
            <person name="Duong T.A."/>
            <person name="Schoeman C."/>
            <person name="Ma X."/>
            <person name="Roodt D."/>
            <person name="Barker N."/>
            <person name="Li Z."/>
            <person name="Van de Peer Y."/>
            <person name="Mizrachi E."/>
        </authorList>
    </citation>
    <scope>NUCLEOTIDE SEQUENCE</scope>
    <source>
        <tissue evidence="5">Young leaves</tissue>
    </source>
</reference>
<sequence>MTSPTSIFRSPLPRRSYGGMKKNCEQVAGAVGLGIVAALEKSGGGGRQSDIQAKYLVGSLNLNHTRSDPISIVVHVGGGTSLFRPRAGTDDGVSDDYRRRHTSSVFCESPPACVGIGGDSAMLEIPAFLTPDFLSSCHLCRKKLHGRDIYMYRGEKAFCSTECRYQQIVTDEKKEKCRAKASRPEQWMDQMKF</sequence>
<dbReference type="AlphaFoldDB" id="A0A9Q0JWX5"/>
<dbReference type="PANTHER" id="PTHR47208:SF5">
    <property type="entry name" value="FCS-LIKE ZINC FINGER 12-RELATED"/>
    <property type="match status" value="1"/>
</dbReference>